<accession>A0A7E5WWQ4</accession>
<proteinExistence type="predicted"/>
<dbReference type="PANTHER" id="PTHR11008:SF41">
    <property type="entry name" value="RE70318P"/>
    <property type="match status" value="1"/>
</dbReference>
<feature type="chain" id="PRO_5028877363" evidence="1">
    <location>
        <begin position="18"/>
        <end position="239"/>
    </location>
</feature>
<protein>
    <submittedName>
        <fullName evidence="3">Protein takeout-like</fullName>
    </submittedName>
</protein>
<dbReference type="Gene3D" id="3.15.10.30">
    <property type="entry name" value="Haemolymph juvenile hormone binding protein"/>
    <property type="match status" value="1"/>
</dbReference>
<dbReference type="GO" id="GO:0005615">
    <property type="term" value="C:extracellular space"/>
    <property type="evidence" value="ECO:0007669"/>
    <property type="project" value="TreeGrafter"/>
</dbReference>
<dbReference type="GeneID" id="113505918"/>
<dbReference type="InterPro" id="IPR010562">
    <property type="entry name" value="Haemolymph_juvenile_hormone-bd"/>
</dbReference>
<keyword evidence="2" id="KW-1185">Reference proteome</keyword>
<dbReference type="KEGG" id="tnl:113505918"/>
<feature type="signal peptide" evidence="1">
    <location>
        <begin position="1"/>
        <end position="17"/>
    </location>
</feature>
<dbReference type="Proteomes" id="UP000322000">
    <property type="component" value="Chromosome 27"/>
</dbReference>
<sequence length="239" mass="27560">MSRSVIILFCVIVGVYSVQYPEITPCFEYDSACLTRTSNILYKMSVAGDPSLNIENLDPMFQKRIDGNLATIKYTFHNTTLKGFNECTVVNSKLNLKKSTLKFDLFCPTFKMYGQYDVTGRLIVVPMEGNGDYSILCKDYNIHIDTEIKFIEKNGVRYMAYKTFKVDGDLEGKMVTELTNLFNGQYEELAAFVLRFINTNWKPVSKELQGPVFYANVRRLIKNFNKFLKRIPFDQLIAQ</sequence>
<dbReference type="PANTHER" id="PTHR11008">
    <property type="entry name" value="PROTEIN TAKEOUT-LIKE PROTEIN"/>
    <property type="match status" value="1"/>
</dbReference>
<dbReference type="InParanoid" id="A0A7E5WWQ4"/>
<dbReference type="SMART" id="SM00700">
    <property type="entry name" value="JHBP"/>
    <property type="match status" value="1"/>
</dbReference>
<evidence type="ECO:0000313" key="2">
    <source>
        <dbReference type="Proteomes" id="UP000322000"/>
    </source>
</evidence>
<dbReference type="Pfam" id="PF06585">
    <property type="entry name" value="JHBP"/>
    <property type="match status" value="1"/>
</dbReference>
<evidence type="ECO:0000256" key="1">
    <source>
        <dbReference type="SAM" id="SignalP"/>
    </source>
</evidence>
<gene>
    <name evidence="3" type="primary">LOC113505918</name>
</gene>
<name>A0A7E5WWQ4_TRINI</name>
<organism evidence="2 3">
    <name type="scientific">Trichoplusia ni</name>
    <name type="common">Cabbage looper</name>
    <dbReference type="NCBI Taxonomy" id="7111"/>
    <lineage>
        <taxon>Eukaryota</taxon>
        <taxon>Metazoa</taxon>
        <taxon>Ecdysozoa</taxon>
        <taxon>Arthropoda</taxon>
        <taxon>Hexapoda</taxon>
        <taxon>Insecta</taxon>
        <taxon>Pterygota</taxon>
        <taxon>Neoptera</taxon>
        <taxon>Endopterygota</taxon>
        <taxon>Lepidoptera</taxon>
        <taxon>Glossata</taxon>
        <taxon>Ditrysia</taxon>
        <taxon>Noctuoidea</taxon>
        <taxon>Noctuidae</taxon>
        <taxon>Plusiinae</taxon>
        <taxon>Trichoplusia</taxon>
    </lineage>
</organism>
<dbReference type="RefSeq" id="XP_026744591.1">
    <property type="nucleotide sequence ID" value="XM_026888790.1"/>
</dbReference>
<evidence type="ECO:0000313" key="3">
    <source>
        <dbReference type="RefSeq" id="XP_026744591.1"/>
    </source>
</evidence>
<dbReference type="InterPro" id="IPR038606">
    <property type="entry name" value="To_sf"/>
</dbReference>
<reference evidence="3" key="1">
    <citation type="submission" date="2025-08" db="UniProtKB">
        <authorList>
            <consortium name="RefSeq"/>
        </authorList>
    </citation>
    <scope>IDENTIFICATION</scope>
</reference>
<dbReference type="AlphaFoldDB" id="A0A7E5WWQ4"/>
<dbReference type="OrthoDB" id="8190514at2759"/>
<keyword evidence="1" id="KW-0732">Signal</keyword>